<feature type="signal peptide" evidence="3">
    <location>
        <begin position="1"/>
        <end position="24"/>
    </location>
</feature>
<dbReference type="Pfam" id="PF17064">
    <property type="entry name" value="QVR"/>
    <property type="match status" value="1"/>
</dbReference>
<dbReference type="InterPro" id="IPR031424">
    <property type="entry name" value="QVR-like"/>
</dbReference>
<evidence type="ECO:0000256" key="2">
    <source>
        <dbReference type="ARBA" id="ARBA00023180"/>
    </source>
</evidence>
<dbReference type="EMBL" id="CP111020">
    <property type="protein sequence ID" value="WAR15785.1"/>
    <property type="molecule type" value="Genomic_DNA"/>
</dbReference>
<feature type="chain" id="PRO_5045701191" description="Protein sleepless" evidence="3">
    <location>
        <begin position="25"/>
        <end position="123"/>
    </location>
</feature>
<organism evidence="4 5">
    <name type="scientific">Mya arenaria</name>
    <name type="common">Soft-shell clam</name>
    <dbReference type="NCBI Taxonomy" id="6604"/>
    <lineage>
        <taxon>Eukaryota</taxon>
        <taxon>Metazoa</taxon>
        <taxon>Spiralia</taxon>
        <taxon>Lophotrochozoa</taxon>
        <taxon>Mollusca</taxon>
        <taxon>Bivalvia</taxon>
        <taxon>Autobranchia</taxon>
        <taxon>Heteroconchia</taxon>
        <taxon>Euheterodonta</taxon>
        <taxon>Imparidentia</taxon>
        <taxon>Neoheterodontei</taxon>
        <taxon>Myida</taxon>
        <taxon>Myoidea</taxon>
        <taxon>Myidae</taxon>
        <taxon>Mya</taxon>
    </lineage>
</organism>
<evidence type="ECO:0008006" key="6">
    <source>
        <dbReference type="Google" id="ProtNLM"/>
    </source>
</evidence>
<keyword evidence="2" id="KW-0325">Glycoprotein</keyword>
<name>A0ABY7F0T0_MYAAR</name>
<accession>A0ABY7F0T0</accession>
<keyword evidence="5" id="KW-1185">Reference proteome</keyword>
<sequence length="123" mass="12855">MAKLFVAFAVLGMMLVINTQSVAAIECYVCTLTGCGDEFDASASGVTKTTGCASCTKGKVQDVVTRGCSQLSASDNCEKADVAGQEVVSCTCTGELCNSATTMRIALPFTVAVLLFHLITKYF</sequence>
<gene>
    <name evidence="4" type="ORF">MAR_005890</name>
</gene>
<keyword evidence="1 3" id="KW-0732">Signal</keyword>
<dbReference type="Proteomes" id="UP001164746">
    <property type="component" value="Chromosome 9"/>
</dbReference>
<protein>
    <recommendedName>
        <fullName evidence="6">Protein sleepless</fullName>
    </recommendedName>
</protein>
<evidence type="ECO:0000313" key="5">
    <source>
        <dbReference type="Proteomes" id="UP001164746"/>
    </source>
</evidence>
<evidence type="ECO:0000256" key="1">
    <source>
        <dbReference type="ARBA" id="ARBA00022729"/>
    </source>
</evidence>
<evidence type="ECO:0000256" key="3">
    <source>
        <dbReference type="SAM" id="SignalP"/>
    </source>
</evidence>
<proteinExistence type="predicted"/>
<dbReference type="InterPro" id="IPR050975">
    <property type="entry name" value="Sleep_regulator"/>
</dbReference>
<dbReference type="PANTHER" id="PTHR33562">
    <property type="entry name" value="ATILLA, ISOFORM B-RELATED-RELATED"/>
    <property type="match status" value="1"/>
</dbReference>
<evidence type="ECO:0000313" key="4">
    <source>
        <dbReference type="EMBL" id="WAR15785.1"/>
    </source>
</evidence>
<reference evidence="4" key="1">
    <citation type="submission" date="2022-11" db="EMBL/GenBank/DDBJ databases">
        <title>Centuries of genome instability and evolution in soft-shell clam transmissible cancer (bioRxiv).</title>
        <authorList>
            <person name="Hart S.F.M."/>
            <person name="Yonemitsu M.A."/>
            <person name="Giersch R.M."/>
            <person name="Beal B.F."/>
            <person name="Arriagada G."/>
            <person name="Davis B.W."/>
            <person name="Ostrander E.A."/>
            <person name="Goff S.P."/>
            <person name="Metzger M.J."/>
        </authorList>
    </citation>
    <scope>NUCLEOTIDE SEQUENCE</scope>
    <source>
        <strain evidence="4">MELC-2E11</strain>
        <tissue evidence="4">Siphon/mantle</tissue>
    </source>
</reference>